<organism evidence="1">
    <name type="scientific">Vibrio vulnificus</name>
    <dbReference type="NCBI Taxonomy" id="672"/>
    <lineage>
        <taxon>Bacteria</taxon>
        <taxon>Pseudomonadati</taxon>
        <taxon>Pseudomonadota</taxon>
        <taxon>Gammaproteobacteria</taxon>
        <taxon>Vibrionales</taxon>
        <taxon>Vibrionaceae</taxon>
        <taxon>Vibrio</taxon>
    </lineage>
</organism>
<proteinExistence type="predicted"/>
<evidence type="ECO:0000313" key="1">
    <source>
        <dbReference type="EMBL" id="BBE39049.1"/>
    </source>
</evidence>
<dbReference type="AlphaFoldDB" id="A0A6S4Q7C2"/>
<sequence>MRFNPFGDRLRALESNILKYRSYEVLLVVFYVEEIKKFAMRTIQSNDQRKLGEPRISPKTKKKYQKLWDILVSEGVLEQSDRILIEDLIEFRNNSAHSLADLFSDLNTDDVSKFVSQKSSYNHGAAVKAEKVYERLVENMNGNYILTISTDSYVFRNAENLYKKEMKKLAGKINKLYEERKLEIERLNAEQDRFASEHIHLLKPIHPDNRKGNNQITPIGKVTMEKLFDLGYSNLFISYSMKISLRTVKAYQKKLYA</sequence>
<reference evidence="1" key="1">
    <citation type="submission" date="2011-01" db="EMBL/GenBank/DDBJ databases">
        <title>Evolutionary Significance of Chromosomal Super-Integrons in Vibrio vulnificus Strains.</title>
        <authorList>
            <person name="Shu H.Y."/>
            <person name="Wu K.M."/>
            <person name="Liu T.T."/>
            <person name="Liu Y.M."/>
            <person name="Liao T.L."/>
            <person name="Hor L.I."/>
            <person name="Tsai S.F."/>
            <person name="Chen C.Y."/>
        </authorList>
    </citation>
    <scope>NUCLEOTIDE SEQUENCE</scope>
    <source>
        <strain evidence="1">CG021</strain>
    </source>
</reference>
<protein>
    <submittedName>
        <fullName evidence="1">Uncharacterized protein</fullName>
    </submittedName>
</protein>
<name>A0A6S4Q7C2_VIBVL</name>
<dbReference type="EMBL" id="AB609752">
    <property type="protein sequence ID" value="BBE39049.1"/>
    <property type="molecule type" value="Genomic_DNA"/>
</dbReference>
<dbReference type="RefSeq" id="WP_103193368.1">
    <property type="nucleotide sequence ID" value="NZ_JALGBE010000026.1"/>
</dbReference>
<accession>A0A6S4Q7C2</accession>